<keyword evidence="5" id="KW-1185">Reference proteome</keyword>
<feature type="domain" description="HTH CENPB-type" evidence="3">
    <location>
        <begin position="21"/>
        <end position="92"/>
    </location>
</feature>
<dbReference type="Gene3D" id="1.10.10.60">
    <property type="entry name" value="Homeodomain-like"/>
    <property type="match status" value="1"/>
</dbReference>
<feature type="compositionally biased region" description="Basic and acidic residues" evidence="2">
    <location>
        <begin position="532"/>
        <end position="543"/>
    </location>
</feature>
<dbReference type="GO" id="GO:0003677">
    <property type="term" value="F:DNA binding"/>
    <property type="evidence" value="ECO:0007669"/>
    <property type="project" value="UniProtKB-KW"/>
</dbReference>
<comment type="caution">
    <text evidence="4">The sequence shown here is derived from an EMBL/GenBank/DDBJ whole genome shotgun (WGS) entry which is preliminary data.</text>
</comment>
<dbReference type="Proteomes" id="UP001374579">
    <property type="component" value="Unassembled WGS sequence"/>
</dbReference>
<dbReference type="InterPro" id="IPR006600">
    <property type="entry name" value="HTH_CenpB_DNA-bd_dom"/>
</dbReference>
<dbReference type="PANTHER" id="PTHR19303:SF73">
    <property type="entry name" value="PROTEIN PDC2"/>
    <property type="match status" value="1"/>
</dbReference>
<feature type="compositionally biased region" description="Polar residues" evidence="2">
    <location>
        <begin position="517"/>
        <end position="531"/>
    </location>
</feature>
<dbReference type="SUPFAM" id="SSF46689">
    <property type="entry name" value="Homeodomain-like"/>
    <property type="match status" value="1"/>
</dbReference>
<dbReference type="PANTHER" id="PTHR19303">
    <property type="entry name" value="TRANSPOSON"/>
    <property type="match status" value="1"/>
</dbReference>
<dbReference type="EMBL" id="JBAMIC010000012">
    <property type="protein sequence ID" value="KAK7098193.1"/>
    <property type="molecule type" value="Genomic_DNA"/>
</dbReference>
<evidence type="ECO:0000256" key="1">
    <source>
        <dbReference type="ARBA" id="ARBA00023125"/>
    </source>
</evidence>
<feature type="compositionally biased region" description="Polar residues" evidence="2">
    <location>
        <begin position="571"/>
        <end position="631"/>
    </location>
</feature>
<feature type="compositionally biased region" description="Polar residues" evidence="2">
    <location>
        <begin position="544"/>
        <end position="558"/>
    </location>
</feature>
<protein>
    <recommendedName>
        <fullName evidence="3">HTH CENPB-type domain-containing protein</fullName>
    </recommendedName>
</protein>
<dbReference type="GO" id="GO:0005634">
    <property type="term" value="C:nucleus"/>
    <property type="evidence" value="ECO:0007669"/>
    <property type="project" value="TreeGrafter"/>
</dbReference>
<dbReference type="Pfam" id="PF03221">
    <property type="entry name" value="HTH_Tnp_Tc5"/>
    <property type="match status" value="1"/>
</dbReference>
<dbReference type="SMART" id="SM00674">
    <property type="entry name" value="CENPB"/>
    <property type="match status" value="1"/>
</dbReference>
<accession>A0AAN9G7A8</accession>
<sequence length="771" mass="86659">MTEKETLKLSLYYSGEIDPKIQRSHRVARQEEIEHALLQWFKGARSNAIPISGPVLKKKAEEFARKLGLNDFECTNGWLSRFNKRHNINCRKVCGERESVDEVSTDAWVSEVLTPTLQKYKEKDIFNMDECALFFRMLPDRTFEFKSKKCHGGKQSKERVTVSLCCNMDGSEKQSLLVIGKFAKPRCFKGIELPLRYTSNKKAWMTSDLFEKWLRDFDRSMDSANRKVLLVIDNCTAHVKIQGLLATEVLFLPPIATSKLQPLDCGVIKNLKFFYRSRLLSRLILHVDSGLPLDEFSVTLLDAVRNLKRAWDNVKPSTVRNCFRKAGFNRSDLDEGEACTEMPCDVRADIEAADMEPLLSRLYKELGVSLEEFCDVDNDVATCAVPSTEDILSSLSSTRGDTDETINDNNDSDGDDCGEQPPSISKLEALSALSTIELYLLQTGANEEIRRGFQKFSGQLEHLLLTSSTIQSRITDFFSSPSKPEQAGHSFTWSHSTSPPSTSKDTPRPSTSKDTPRPSTSKDTPRPSTSKDTPRPSTRKDTPRPSTSKDTPRPSTSKDTPRPPTSKDTPRPSTSKDTPRPSTSKDTPRPSTSKDTPRPSTSKDTPRPSTSKDTPRPSTNKDTPRPSTSKGSTRHTTDDSFAFFDNLATLIKDASSYEELENIVAAETHSLFAQTPITYKPYLPEKPKVDYVSLELYPHDSPQRLPVRVCADGNCLPRCGSLLAYGDEDHHTEMRVRNIFEMVQNSDLYLSHDFLASGTDLQNLVKTYMSY</sequence>
<dbReference type="AlphaFoldDB" id="A0AAN9G7A8"/>
<dbReference type="InterPro" id="IPR004875">
    <property type="entry name" value="DDE_SF_endonuclease_dom"/>
</dbReference>
<evidence type="ECO:0000313" key="4">
    <source>
        <dbReference type="EMBL" id="KAK7098193.1"/>
    </source>
</evidence>
<dbReference type="InterPro" id="IPR050863">
    <property type="entry name" value="CenT-Element_Derived"/>
</dbReference>
<gene>
    <name evidence="4" type="ORF">V1264_002545</name>
</gene>
<feature type="compositionally biased region" description="Acidic residues" evidence="2">
    <location>
        <begin position="403"/>
        <end position="418"/>
    </location>
</feature>
<reference evidence="4 5" key="1">
    <citation type="submission" date="2024-02" db="EMBL/GenBank/DDBJ databases">
        <title>Chromosome-scale genome assembly of the rough periwinkle Littorina saxatilis.</title>
        <authorList>
            <person name="De Jode A."/>
            <person name="Faria R."/>
            <person name="Formenti G."/>
            <person name="Sims Y."/>
            <person name="Smith T.P."/>
            <person name="Tracey A."/>
            <person name="Wood J.M.D."/>
            <person name="Zagrodzka Z.B."/>
            <person name="Johannesson K."/>
            <person name="Butlin R.K."/>
            <person name="Leder E.H."/>
        </authorList>
    </citation>
    <scope>NUCLEOTIDE SEQUENCE [LARGE SCALE GENOMIC DNA]</scope>
    <source>
        <strain evidence="4">Snail1</strain>
        <tissue evidence="4">Muscle</tissue>
    </source>
</reference>
<dbReference type="Gene3D" id="3.30.420.10">
    <property type="entry name" value="Ribonuclease H-like superfamily/Ribonuclease H"/>
    <property type="match status" value="1"/>
</dbReference>
<dbReference type="Pfam" id="PF03184">
    <property type="entry name" value="DDE_1"/>
    <property type="match status" value="1"/>
</dbReference>
<evidence type="ECO:0000313" key="5">
    <source>
        <dbReference type="Proteomes" id="UP001374579"/>
    </source>
</evidence>
<proteinExistence type="predicted"/>
<feature type="region of interest" description="Disordered" evidence="2">
    <location>
        <begin position="394"/>
        <end position="423"/>
    </location>
</feature>
<dbReference type="PRINTS" id="PR01217">
    <property type="entry name" value="PRICHEXTENSN"/>
</dbReference>
<keyword evidence="1" id="KW-0238">DNA-binding</keyword>
<dbReference type="InterPro" id="IPR036397">
    <property type="entry name" value="RNaseH_sf"/>
</dbReference>
<feature type="compositionally biased region" description="Low complexity" evidence="2">
    <location>
        <begin position="490"/>
        <end position="512"/>
    </location>
</feature>
<dbReference type="InterPro" id="IPR009057">
    <property type="entry name" value="Homeodomain-like_sf"/>
</dbReference>
<evidence type="ECO:0000259" key="3">
    <source>
        <dbReference type="PROSITE" id="PS51253"/>
    </source>
</evidence>
<organism evidence="4 5">
    <name type="scientific">Littorina saxatilis</name>
    <dbReference type="NCBI Taxonomy" id="31220"/>
    <lineage>
        <taxon>Eukaryota</taxon>
        <taxon>Metazoa</taxon>
        <taxon>Spiralia</taxon>
        <taxon>Lophotrochozoa</taxon>
        <taxon>Mollusca</taxon>
        <taxon>Gastropoda</taxon>
        <taxon>Caenogastropoda</taxon>
        <taxon>Littorinimorpha</taxon>
        <taxon>Littorinoidea</taxon>
        <taxon>Littorinidae</taxon>
        <taxon>Littorina</taxon>
    </lineage>
</organism>
<feature type="region of interest" description="Disordered" evidence="2">
    <location>
        <begin position="477"/>
        <end position="638"/>
    </location>
</feature>
<dbReference type="PROSITE" id="PS51253">
    <property type="entry name" value="HTH_CENPB"/>
    <property type="match status" value="1"/>
</dbReference>
<name>A0AAN9G7A8_9CAEN</name>
<evidence type="ECO:0000256" key="2">
    <source>
        <dbReference type="SAM" id="MobiDB-lite"/>
    </source>
</evidence>